<accession>A0A3B6VNG8</accession>
<sequence length="49" mass="5826">MIVKNSCKDCIYCLEIKSSYFCKHKKDIIAIANINNICKKYKLNKKREK</sequence>
<gene>
    <name evidence="1" type="ORF">BPP43_04010</name>
</gene>
<evidence type="ECO:0000313" key="1">
    <source>
        <dbReference type="EMBL" id="AGA66092.1"/>
    </source>
</evidence>
<organism evidence="1 2">
    <name type="scientific">Brachyspira pilosicoli P43/6/78</name>
    <dbReference type="NCBI Taxonomy" id="1042417"/>
    <lineage>
        <taxon>Bacteria</taxon>
        <taxon>Pseudomonadati</taxon>
        <taxon>Spirochaetota</taxon>
        <taxon>Spirochaetia</taxon>
        <taxon>Brachyspirales</taxon>
        <taxon>Brachyspiraceae</taxon>
        <taxon>Brachyspira</taxon>
    </lineage>
</organism>
<proteinExistence type="predicted"/>
<dbReference type="AlphaFoldDB" id="A0A3B6VNG8"/>
<evidence type="ECO:0000313" key="2">
    <source>
        <dbReference type="Proteomes" id="UP000010793"/>
    </source>
</evidence>
<dbReference type="EMBL" id="CP002873">
    <property type="protein sequence ID" value="AGA66092.1"/>
    <property type="molecule type" value="Genomic_DNA"/>
</dbReference>
<keyword evidence="2" id="KW-1185">Reference proteome</keyword>
<reference evidence="1 2" key="1">
    <citation type="journal article" date="2013" name="Genome Announc.">
        <title>Complete Genome Sequence of the Porcine Strain Brachyspira pilosicoli P43/6/78(T.).</title>
        <authorList>
            <person name="Lin C."/>
            <person name="den Bakker H.C."/>
            <person name="Suzuki H."/>
            <person name="Lefebure T."/>
            <person name="Ponnala L."/>
            <person name="Sun Q."/>
            <person name="Stanhope M.J."/>
            <person name="Wiedmann M."/>
            <person name="Duhamel G.E."/>
        </authorList>
    </citation>
    <scope>NUCLEOTIDE SEQUENCE [LARGE SCALE GENOMIC DNA]</scope>
    <source>
        <strain evidence="1 2">P43/6/78</strain>
    </source>
</reference>
<dbReference type="Proteomes" id="UP000010793">
    <property type="component" value="Chromosome"/>
</dbReference>
<protein>
    <submittedName>
        <fullName evidence="1">Uncharacterized protein</fullName>
    </submittedName>
</protein>
<name>A0A3B6VNG8_BRAPL</name>
<dbReference type="KEGG" id="bpip:BPP43_04010"/>